<dbReference type="InterPro" id="IPR003331">
    <property type="entry name" value="UDP_GlcNAc_Epimerase_2_dom"/>
</dbReference>
<dbReference type="KEGG" id="bpb:bpr_I0429"/>
<keyword evidence="3" id="KW-1185">Reference proteome</keyword>
<dbReference type="eggNOG" id="COG0381">
    <property type="taxonomic scope" value="Bacteria"/>
</dbReference>
<dbReference type="Gene3D" id="3.40.50.2000">
    <property type="entry name" value="Glycogen Phosphorylase B"/>
    <property type="match status" value="2"/>
</dbReference>
<sequence length="387" mass="43322">MKKVAIVTATRAEYGLLSPVIRKLREYESSDFKVDLIVTGTHLSDTYGNTVSEIENDNIRVDYRINISVDNASDVDVSFNQADTLVKFTKHFAKERYDAVILLGDRYEMLAIAIAAGNTKTPIFHLCGGDTTEGAIDEWIRHSITKMSYLHFTTNGISRKRVVQLGEDPQRVFNFGSTSIDNIMRIADMSKVDALRSVGLYDCTYAVCTYHPVTMENESVDYQIGEFIKAIKAFPDIQFIVTKSNADQGGNRINELLDEAAENMDNMHVYTSLGVKRYLSLMKYSEFVLGNSSSGIIETPAFHVPTVNIGDRQRGRLQSDSIINCQPDSLSIISAIKKAMSEEHKAICKDVISPYGDGHAAERIAEKIVEVIKEGRIDLKKKFYDLI</sequence>
<dbReference type="EC" id="5.1.3.14" evidence="2"/>
<dbReference type="AlphaFoldDB" id="E0RZI0"/>
<dbReference type="EMBL" id="CP001810">
    <property type="protein sequence ID" value="ADL33177.1"/>
    <property type="molecule type" value="Genomic_DNA"/>
</dbReference>
<dbReference type="STRING" id="515622.bpr_I0429"/>
<dbReference type="SUPFAM" id="SSF53756">
    <property type="entry name" value="UDP-Glycosyltransferase/glycogen phosphorylase"/>
    <property type="match status" value="1"/>
</dbReference>
<dbReference type="CDD" id="cd03786">
    <property type="entry name" value="GTB_UDP-GlcNAc_2-Epimerase"/>
    <property type="match status" value="1"/>
</dbReference>
<dbReference type="Proteomes" id="UP000001299">
    <property type="component" value="Chromosome 1"/>
</dbReference>
<dbReference type="Pfam" id="PF02350">
    <property type="entry name" value="Epimerase_2"/>
    <property type="match status" value="1"/>
</dbReference>
<dbReference type="PANTHER" id="PTHR43174">
    <property type="entry name" value="UDP-N-ACETYLGLUCOSAMINE 2-EPIMERASE"/>
    <property type="match status" value="1"/>
</dbReference>
<organism evidence="2 3">
    <name type="scientific">Butyrivibrio proteoclasticus (strain ATCC 51982 / DSM 14932 / B316)</name>
    <name type="common">Clostridium proteoclasticum</name>
    <dbReference type="NCBI Taxonomy" id="515622"/>
    <lineage>
        <taxon>Bacteria</taxon>
        <taxon>Bacillati</taxon>
        <taxon>Bacillota</taxon>
        <taxon>Clostridia</taxon>
        <taxon>Lachnospirales</taxon>
        <taxon>Lachnospiraceae</taxon>
        <taxon>Butyrivibrio</taxon>
    </lineage>
</organism>
<evidence type="ECO:0000313" key="3">
    <source>
        <dbReference type="Proteomes" id="UP000001299"/>
    </source>
</evidence>
<protein>
    <submittedName>
        <fullName evidence="2">UDP-N-acetylglucosamine 2-epimerase</fullName>
        <ecNumber evidence="2">5.1.3.14</ecNumber>
    </submittedName>
</protein>
<dbReference type="InterPro" id="IPR020004">
    <property type="entry name" value="UDP-GlcNAc_Epase"/>
</dbReference>
<dbReference type="HOGENOM" id="CLU_061127_0_0_9"/>
<proteinExistence type="predicted"/>
<feature type="domain" description="UDP-N-acetylglucosamine 2-epimerase" evidence="1">
    <location>
        <begin position="29"/>
        <end position="368"/>
    </location>
</feature>
<dbReference type="InterPro" id="IPR029767">
    <property type="entry name" value="WecB-like"/>
</dbReference>
<dbReference type="GO" id="GO:0008761">
    <property type="term" value="F:UDP-N-acetylglucosamine 2-epimerase activity"/>
    <property type="evidence" value="ECO:0007669"/>
    <property type="project" value="UniProtKB-EC"/>
</dbReference>
<evidence type="ECO:0000313" key="2">
    <source>
        <dbReference type="EMBL" id="ADL33177.1"/>
    </source>
</evidence>
<reference evidence="2 3" key="1">
    <citation type="journal article" date="2010" name="PLoS ONE">
        <title>The glycobiome of the rumen bacterium Butyrivibrio proteoclasticus B316(T) highlights adaptation to a polysaccharide-rich environment.</title>
        <authorList>
            <person name="Kelly W.J."/>
            <person name="Leahy S.C."/>
            <person name="Altermann E."/>
            <person name="Yeoman C.J."/>
            <person name="Dunne J.C."/>
            <person name="Kong Z."/>
            <person name="Pacheco D.M."/>
            <person name="Li D."/>
            <person name="Noel S.J."/>
            <person name="Moon C.D."/>
            <person name="Cookson A.L."/>
            <person name="Attwood G.T."/>
        </authorList>
    </citation>
    <scope>NUCLEOTIDE SEQUENCE [LARGE SCALE GENOMIC DNA]</scope>
    <source>
        <strain evidence="3">ATCC 51982 / DSM 14932 / B316</strain>
    </source>
</reference>
<name>E0RZI0_BUTPB</name>
<dbReference type="RefSeq" id="WP_013279834.1">
    <property type="nucleotide sequence ID" value="NC_014387.1"/>
</dbReference>
<gene>
    <name evidence="2" type="ordered locus">bpr_I0429</name>
</gene>
<keyword evidence="2" id="KW-0413">Isomerase</keyword>
<accession>E0RZI0</accession>
<dbReference type="NCBIfam" id="TIGR03568">
    <property type="entry name" value="NeuC_NnaA"/>
    <property type="match status" value="1"/>
</dbReference>
<dbReference type="PANTHER" id="PTHR43174:SF3">
    <property type="entry name" value="UDP-N-ACETYLGLUCOSAMINE 2-EPIMERASE"/>
    <property type="match status" value="1"/>
</dbReference>
<dbReference type="GO" id="GO:0004553">
    <property type="term" value="F:hydrolase activity, hydrolyzing O-glycosyl compounds"/>
    <property type="evidence" value="ECO:0007669"/>
    <property type="project" value="InterPro"/>
</dbReference>
<dbReference type="GO" id="GO:0006047">
    <property type="term" value="P:UDP-N-acetylglucosamine metabolic process"/>
    <property type="evidence" value="ECO:0007669"/>
    <property type="project" value="InterPro"/>
</dbReference>
<evidence type="ECO:0000259" key="1">
    <source>
        <dbReference type="Pfam" id="PF02350"/>
    </source>
</evidence>